<name>A0A327R4I6_9BACT</name>
<evidence type="ECO:0000256" key="2">
    <source>
        <dbReference type="ARBA" id="ARBA00022490"/>
    </source>
</evidence>
<feature type="binding site" evidence="10">
    <location>
        <position position="235"/>
    </location>
    <ligand>
        <name>K(+)</name>
        <dbReference type="ChEBI" id="CHEBI:29103"/>
    </ligand>
</feature>
<evidence type="ECO:0000256" key="11">
    <source>
        <dbReference type="RuleBase" id="RU003313"/>
    </source>
</evidence>
<keyword evidence="4 10" id="KW-0479">Metal-binding</keyword>
<evidence type="ECO:0000313" key="13">
    <source>
        <dbReference type="EMBL" id="RAJ10852.1"/>
    </source>
</evidence>
<evidence type="ECO:0000256" key="3">
    <source>
        <dbReference type="ARBA" id="ARBA00022694"/>
    </source>
</evidence>
<reference evidence="13 14" key="1">
    <citation type="submission" date="2018-06" db="EMBL/GenBank/DDBJ databases">
        <title>Genomic Encyclopedia of Archaeal and Bacterial Type Strains, Phase II (KMG-II): from individual species to whole genera.</title>
        <authorList>
            <person name="Goeker M."/>
        </authorList>
    </citation>
    <scope>NUCLEOTIDE SEQUENCE [LARGE SCALE GENOMIC DNA]</scope>
    <source>
        <strain evidence="13 14">DSM 23857</strain>
    </source>
</reference>
<feature type="domain" description="TrmE-type G" evidence="12">
    <location>
        <begin position="225"/>
        <end position="384"/>
    </location>
</feature>
<dbReference type="PRINTS" id="PR00326">
    <property type="entry name" value="GTP1OBG"/>
</dbReference>
<keyword evidence="9 10" id="KW-0342">GTP-binding</keyword>
<dbReference type="InterPro" id="IPR031168">
    <property type="entry name" value="G_TrmE"/>
</dbReference>
<dbReference type="SUPFAM" id="SSF52540">
    <property type="entry name" value="P-loop containing nucleoside triphosphate hydrolases"/>
    <property type="match status" value="1"/>
</dbReference>
<dbReference type="GO" id="GO:0046872">
    <property type="term" value="F:metal ion binding"/>
    <property type="evidence" value="ECO:0007669"/>
    <property type="project" value="UniProtKB-KW"/>
</dbReference>
<dbReference type="PANTHER" id="PTHR42714:SF2">
    <property type="entry name" value="TRNA MODIFICATION GTPASE GTPBP3, MITOCHONDRIAL"/>
    <property type="match status" value="1"/>
</dbReference>
<dbReference type="NCBIfam" id="TIGR00450">
    <property type="entry name" value="mnmE_trmE_thdF"/>
    <property type="match status" value="1"/>
</dbReference>
<keyword evidence="6 10" id="KW-0378">Hydrolase</keyword>
<accession>A0A327R4I6</accession>
<sequence length="462" mass="50921">MLGKLANHDETIVALATAPGVGAIAVIRLSGKEAIDITNKVFPAKDLHQQKGYTLHFGGLVHPHTKAIIDEVVVSLYKGPRSYTGEDTTEISCHGSPYIQQQIIDACILAGARMAKPGEFTQRAFLNGKLDLTQAESVADLIASNSAASHQTAMQQMRGGFSRELHQLRDELIKFSALIELELDFSQEDVAFADRTQLYELVTQANKNVQHLIDSFRMGNVIKNGVNTAIVGKPNAGKSTLLNTLLNENRAIVSEIAGTTRDTIEEVLNIEGILFRLIDTAGIRESNDTIESIGVQKSLEKMRNAGVVIYLFDANELTVEELETQVAQFQAENINYILVANKIDVQGEVALRNKFSAYPGIIYISAKNHDHIQQVKDQLVAEVMGGTINTEDTIVTNARHYAALKEVLRSLEDVRNGMDNQLPGDLLALDIRHCLHYLGEITGEVTNEDRLDWIFSKFCIGK</sequence>
<keyword evidence="5 10" id="KW-0547">Nucleotide-binding</keyword>
<keyword evidence="7 10" id="KW-0460">Magnesium</keyword>
<feature type="binding site" evidence="10">
    <location>
        <position position="254"/>
    </location>
    <ligand>
        <name>K(+)</name>
        <dbReference type="ChEBI" id="CHEBI:29103"/>
    </ligand>
</feature>
<dbReference type="Pfam" id="PF12631">
    <property type="entry name" value="MnmE_helical"/>
    <property type="match status" value="1"/>
</dbReference>
<feature type="binding site" evidence="10">
    <location>
        <position position="259"/>
    </location>
    <ligand>
        <name>K(+)</name>
        <dbReference type="ChEBI" id="CHEBI:29103"/>
    </ligand>
</feature>
<dbReference type="Gene3D" id="3.40.50.300">
    <property type="entry name" value="P-loop containing nucleotide triphosphate hydrolases"/>
    <property type="match status" value="1"/>
</dbReference>
<evidence type="ECO:0000256" key="6">
    <source>
        <dbReference type="ARBA" id="ARBA00022801"/>
    </source>
</evidence>
<feature type="binding site" evidence="10">
    <location>
        <begin position="254"/>
        <end position="260"/>
    </location>
    <ligand>
        <name>GTP</name>
        <dbReference type="ChEBI" id="CHEBI:37565"/>
    </ligand>
</feature>
<organism evidence="13 14">
    <name type="scientific">Chitinophaga skermanii</name>
    <dbReference type="NCBI Taxonomy" id="331697"/>
    <lineage>
        <taxon>Bacteria</taxon>
        <taxon>Pseudomonadati</taxon>
        <taxon>Bacteroidota</taxon>
        <taxon>Chitinophagia</taxon>
        <taxon>Chitinophagales</taxon>
        <taxon>Chitinophagaceae</taxon>
        <taxon>Chitinophaga</taxon>
    </lineage>
</organism>
<feature type="binding site" evidence="10">
    <location>
        <begin position="235"/>
        <end position="240"/>
    </location>
    <ligand>
        <name>GTP</name>
        <dbReference type="ChEBI" id="CHEBI:37565"/>
    </ligand>
</feature>
<feature type="binding site" evidence="10">
    <location>
        <position position="462"/>
    </location>
    <ligand>
        <name>(6S)-5-formyl-5,6,7,8-tetrahydrofolate</name>
        <dbReference type="ChEBI" id="CHEBI:57457"/>
    </ligand>
</feature>
<dbReference type="Proteomes" id="UP000249547">
    <property type="component" value="Unassembled WGS sequence"/>
</dbReference>
<evidence type="ECO:0000256" key="1">
    <source>
        <dbReference type="ARBA" id="ARBA00011043"/>
    </source>
</evidence>
<dbReference type="PROSITE" id="PS51709">
    <property type="entry name" value="G_TRME"/>
    <property type="match status" value="1"/>
</dbReference>
<dbReference type="InterPro" id="IPR006073">
    <property type="entry name" value="GTP-bd"/>
</dbReference>
<dbReference type="GO" id="GO:0030488">
    <property type="term" value="P:tRNA methylation"/>
    <property type="evidence" value="ECO:0007669"/>
    <property type="project" value="TreeGrafter"/>
</dbReference>
<dbReference type="CDD" id="cd04164">
    <property type="entry name" value="trmE"/>
    <property type="match status" value="1"/>
</dbReference>
<evidence type="ECO:0000256" key="7">
    <source>
        <dbReference type="ARBA" id="ARBA00022842"/>
    </source>
</evidence>
<keyword evidence="14" id="KW-1185">Reference proteome</keyword>
<dbReference type="GO" id="GO:0042802">
    <property type="term" value="F:identical protein binding"/>
    <property type="evidence" value="ECO:0007669"/>
    <property type="project" value="UniProtKB-ARBA"/>
</dbReference>
<feature type="binding site" evidence="10">
    <location>
        <position position="90"/>
    </location>
    <ligand>
        <name>(6S)-5-formyl-5,6,7,8-tetrahydrofolate</name>
        <dbReference type="ChEBI" id="CHEBI:57457"/>
    </ligand>
</feature>
<dbReference type="GO" id="GO:0005525">
    <property type="term" value="F:GTP binding"/>
    <property type="evidence" value="ECO:0007669"/>
    <property type="project" value="UniProtKB-UniRule"/>
</dbReference>
<comment type="function">
    <text evidence="10">Exhibits a very high intrinsic GTPase hydrolysis rate. Involved in the addition of a carboxymethylaminomethyl (cmnm) group at the wobble position (U34) of certain tRNAs, forming tRNA-cmnm(5)s(2)U34.</text>
</comment>
<dbReference type="InterPro" id="IPR018948">
    <property type="entry name" value="GTP-bd_TrmE_N"/>
</dbReference>
<evidence type="ECO:0000256" key="9">
    <source>
        <dbReference type="ARBA" id="ARBA00023134"/>
    </source>
</evidence>
<evidence type="ECO:0000259" key="12">
    <source>
        <dbReference type="PROSITE" id="PS51709"/>
    </source>
</evidence>
<keyword evidence="2 10" id="KW-0963">Cytoplasm</keyword>
<dbReference type="GO" id="GO:0005829">
    <property type="term" value="C:cytosol"/>
    <property type="evidence" value="ECO:0007669"/>
    <property type="project" value="TreeGrafter"/>
</dbReference>
<comment type="subunit">
    <text evidence="10">Homodimer. Heterotetramer of two MnmE and two MnmG subunits.</text>
</comment>
<protein>
    <recommendedName>
        <fullName evidence="10">tRNA modification GTPase MnmE</fullName>
        <ecNumber evidence="10">3.6.-.-</ecNumber>
    </recommendedName>
</protein>
<evidence type="ECO:0000313" key="14">
    <source>
        <dbReference type="Proteomes" id="UP000249547"/>
    </source>
</evidence>
<keyword evidence="8 10" id="KW-0630">Potassium</keyword>
<dbReference type="NCBIfam" id="TIGR00231">
    <property type="entry name" value="small_GTP"/>
    <property type="match status" value="1"/>
</dbReference>
<feature type="binding site" evidence="10">
    <location>
        <begin position="279"/>
        <end position="282"/>
    </location>
    <ligand>
        <name>GTP</name>
        <dbReference type="ChEBI" id="CHEBI:37565"/>
    </ligand>
</feature>
<dbReference type="Pfam" id="PF10396">
    <property type="entry name" value="TrmE_N"/>
    <property type="match status" value="1"/>
</dbReference>
<dbReference type="GO" id="GO:0003924">
    <property type="term" value="F:GTPase activity"/>
    <property type="evidence" value="ECO:0007669"/>
    <property type="project" value="UniProtKB-UniRule"/>
</dbReference>
<dbReference type="InterPro" id="IPR027417">
    <property type="entry name" value="P-loop_NTPase"/>
</dbReference>
<comment type="subcellular location">
    <subcellularLocation>
        <location evidence="10">Cytoplasm</location>
    </subcellularLocation>
</comment>
<feature type="binding site" evidence="10">
    <location>
        <position position="28"/>
    </location>
    <ligand>
        <name>(6S)-5-formyl-5,6,7,8-tetrahydrofolate</name>
        <dbReference type="ChEBI" id="CHEBI:57457"/>
    </ligand>
</feature>
<dbReference type="FunFam" id="3.40.50.300:FF:001376">
    <property type="entry name" value="tRNA modification GTPase MnmE"/>
    <property type="match status" value="1"/>
</dbReference>
<dbReference type="NCBIfam" id="NF003661">
    <property type="entry name" value="PRK05291.1-3"/>
    <property type="match status" value="1"/>
</dbReference>
<evidence type="ECO:0000256" key="10">
    <source>
        <dbReference type="HAMAP-Rule" id="MF_00379"/>
    </source>
</evidence>
<dbReference type="Pfam" id="PF01926">
    <property type="entry name" value="MMR_HSR1"/>
    <property type="match status" value="1"/>
</dbReference>
<evidence type="ECO:0000256" key="8">
    <source>
        <dbReference type="ARBA" id="ARBA00022958"/>
    </source>
</evidence>
<feature type="binding site" evidence="10">
    <location>
        <position position="256"/>
    </location>
    <ligand>
        <name>K(+)</name>
        <dbReference type="ChEBI" id="CHEBI:29103"/>
    </ligand>
</feature>
<dbReference type="InterPro" id="IPR005225">
    <property type="entry name" value="Small_GTP-bd"/>
</dbReference>
<feature type="binding site" evidence="10">
    <location>
        <position position="239"/>
    </location>
    <ligand>
        <name>Mg(2+)</name>
        <dbReference type="ChEBI" id="CHEBI:18420"/>
    </ligand>
</feature>
<dbReference type="HAMAP" id="MF_00379">
    <property type="entry name" value="GTPase_MnmE"/>
    <property type="match status" value="1"/>
</dbReference>
<evidence type="ECO:0000256" key="5">
    <source>
        <dbReference type="ARBA" id="ARBA00022741"/>
    </source>
</evidence>
<dbReference type="EC" id="3.6.-.-" evidence="10"/>
<dbReference type="SUPFAM" id="SSF116878">
    <property type="entry name" value="TrmE connector domain"/>
    <property type="match status" value="1"/>
</dbReference>
<keyword evidence="3 10" id="KW-0819">tRNA processing</keyword>
<comment type="caution">
    <text evidence="10">Lacks conserved residue(s) required for the propagation of feature annotation.</text>
</comment>
<comment type="caution">
    <text evidence="13">The sequence shown here is derived from an EMBL/GenBank/DDBJ whole genome shotgun (WGS) entry which is preliminary data.</text>
</comment>
<dbReference type="Gene3D" id="1.20.120.430">
    <property type="entry name" value="tRNA modification GTPase MnmE domain 2"/>
    <property type="match status" value="1"/>
</dbReference>
<feature type="binding site" evidence="10">
    <location>
        <position position="129"/>
    </location>
    <ligand>
        <name>(6S)-5-formyl-5,6,7,8-tetrahydrofolate</name>
        <dbReference type="ChEBI" id="CHEBI:57457"/>
    </ligand>
</feature>
<proteinExistence type="inferred from homology"/>
<dbReference type="Gene3D" id="3.30.1360.120">
    <property type="entry name" value="Probable tRNA modification gtpase trme, domain 1"/>
    <property type="match status" value="1"/>
</dbReference>
<comment type="similarity">
    <text evidence="1 10 11">Belongs to the TRAFAC class TrmE-Era-EngA-EngB-Septin-like GTPase superfamily. TrmE GTPase family.</text>
</comment>
<dbReference type="InterPro" id="IPR025867">
    <property type="entry name" value="MnmE_helical"/>
</dbReference>
<dbReference type="CDD" id="cd14858">
    <property type="entry name" value="TrmE_N"/>
    <property type="match status" value="1"/>
</dbReference>
<dbReference type="InterPro" id="IPR004520">
    <property type="entry name" value="GTPase_MnmE"/>
</dbReference>
<dbReference type="PANTHER" id="PTHR42714">
    <property type="entry name" value="TRNA MODIFICATION GTPASE GTPBP3"/>
    <property type="match status" value="1"/>
</dbReference>
<dbReference type="InterPro" id="IPR027368">
    <property type="entry name" value="MnmE_dom2"/>
</dbReference>
<dbReference type="EMBL" id="QLLL01000001">
    <property type="protein sequence ID" value="RAJ10852.1"/>
    <property type="molecule type" value="Genomic_DNA"/>
</dbReference>
<dbReference type="GO" id="GO:0002098">
    <property type="term" value="P:tRNA wobble uridine modification"/>
    <property type="evidence" value="ECO:0007669"/>
    <property type="project" value="TreeGrafter"/>
</dbReference>
<comment type="cofactor">
    <cofactor evidence="10">
        <name>K(+)</name>
        <dbReference type="ChEBI" id="CHEBI:29103"/>
    </cofactor>
    <text evidence="10">Binds 1 potassium ion per subunit.</text>
</comment>
<evidence type="ECO:0000256" key="4">
    <source>
        <dbReference type="ARBA" id="ARBA00022723"/>
    </source>
</evidence>
<feature type="binding site" evidence="10">
    <location>
        <position position="260"/>
    </location>
    <ligand>
        <name>Mg(2+)</name>
        <dbReference type="ChEBI" id="CHEBI:18420"/>
    </ligand>
</feature>
<dbReference type="FunFam" id="3.30.1360.120:FF:000003">
    <property type="entry name" value="tRNA modification GTPase MnmE"/>
    <property type="match status" value="1"/>
</dbReference>
<dbReference type="OrthoDB" id="9805918at2"/>
<gene>
    <name evidence="10" type="primary">mnmE</name>
    <name evidence="10" type="synonym">trmE</name>
    <name evidence="13" type="ORF">LX64_00459</name>
</gene>
<dbReference type="AlphaFoldDB" id="A0A327R4I6"/>
<dbReference type="RefSeq" id="WP_111595974.1">
    <property type="nucleotide sequence ID" value="NZ_QLLL01000001.1"/>
</dbReference>
<dbReference type="InterPro" id="IPR027266">
    <property type="entry name" value="TrmE/GcvT-like"/>
</dbReference>